<dbReference type="GO" id="GO:0005886">
    <property type="term" value="C:plasma membrane"/>
    <property type="evidence" value="ECO:0007669"/>
    <property type="project" value="TreeGrafter"/>
</dbReference>
<dbReference type="PANTHER" id="PTHR47870">
    <property type="entry name" value="CYTOCHROME C-TYPE BIOGENESIS PROTEIN CCMH"/>
    <property type="match status" value="1"/>
</dbReference>
<evidence type="ECO:0000256" key="1">
    <source>
        <dbReference type="ARBA" id="ARBA00004196"/>
    </source>
</evidence>
<dbReference type="NCBIfam" id="TIGR03142">
    <property type="entry name" value="cytochro_ccmI"/>
    <property type="match status" value="1"/>
</dbReference>
<dbReference type="InterPro" id="IPR017560">
    <property type="entry name" value="Cyt_c_biogenesis_CcmI"/>
</dbReference>
<dbReference type="GO" id="GO:0030313">
    <property type="term" value="C:cell envelope"/>
    <property type="evidence" value="ECO:0007669"/>
    <property type="project" value="UniProtKB-SubCell"/>
</dbReference>
<evidence type="ECO:0000256" key="2">
    <source>
        <dbReference type="ARBA" id="ARBA00022748"/>
    </source>
</evidence>
<dbReference type="GO" id="GO:0017004">
    <property type="term" value="P:cytochrome complex assembly"/>
    <property type="evidence" value="ECO:0007669"/>
    <property type="project" value="UniProtKB-KW"/>
</dbReference>
<comment type="subcellular location">
    <subcellularLocation>
        <location evidence="1">Cell envelope</location>
    </subcellularLocation>
</comment>
<dbReference type="STRING" id="670307.HYPDE_32013"/>
<gene>
    <name evidence="4" type="ORF">HYPDE_32013</name>
</gene>
<dbReference type="eggNOG" id="COG4235">
    <property type="taxonomic scope" value="Bacteria"/>
</dbReference>
<dbReference type="RefSeq" id="WP_015598108.1">
    <property type="nucleotide sequence ID" value="NC_021172.1"/>
</dbReference>
<name>N0B773_9HYPH</name>
<dbReference type="InterPro" id="IPR011990">
    <property type="entry name" value="TPR-like_helical_dom_sf"/>
</dbReference>
<keyword evidence="2" id="KW-0201">Cytochrome c-type biogenesis</keyword>
<feature type="region of interest" description="Disordered" evidence="3">
    <location>
        <begin position="281"/>
        <end position="315"/>
    </location>
</feature>
<organism evidence="4 5">
    <name type="scientific">Hyphomicrobium denitrificans 1NES1</name>
    <dbReference type="NCBI Taxonomy" id="670307"/>
    <lineage>
        <taxon>Bacteria</taxon>
        <taxon>Pseudomonadati</taxon>
        <taxon>Pseudomonadota</taxon>
        <taxon>Alphaproteobacteria</taxon>
        <taxon>Hyphomicrobiales</taxon>
        <taxon>Hyphomicrobiaceae</taxon>
        <taxon>Hyphomicrobium</taxon>
    </lineage>
</organism>
<dbReference type="HOGENOM" id="CLU_036074_4_1_5"/>
<evidence type="ECO:0000313" key="5">
    <source>
        <dbReference type="Proteomes" id="UP000005952"/>
    </source>
</evidence>
<dbReference type="Proteomes" id="UP000005952">
    <property type="component" value="Chromosome"/>
</dbReference>
<dbReference type="EMBL" id="CP005587">
    <property type="protein sequence ID" value="AGK58077.1"/>
    <property type="molecule type" value="Genomic_DNA"/>
</dbReference>
<dbReference type="OrthoDB" id="9815847at2"/>
<evidence type="ECO:0000313" key="4">
    <source>
        <dbReference type="EMBL" id="AGK58077.1"/>
    </source>
</evidence>
<proteinExistence type="predicted"/>
<keyword evidence="5" id="KW-1185">Reference proteome</keyword>
<accession>N0B773</accession>
<dbReference type="PANTHER" id="PTHR47870:SF1">
    <property type="entry name" value="CYTOCHROME C-TYPE BIOGENESIS PROTEIN CCMH"/>
    <property type="match status" value="1"/>
</dbReference>
<sequence length="396" mass="42062">MIFWILVAGLVAVVTLAVTRPLLRAAPQAAEDPDAITAAADIAVYKDQLKEVAADEASGTLASGEAESARSEIARRLLRTTAARSRADESGHRGRASFAAYASVLTSIALPIASLALYLAYGAPGLPGDPLSARITQSSGSEKPNDLVAKVEERLREHPEDGKGWSVIAPVYYAMGRYADAANAYANAMRFVGETPDRLQGFANARIRIENGVIPGDARKALERLLVIAPEKKEPRIWLALAKEQDGKLSEAAADYRKLIDEAPTDAPWRKMLEARLASLTPDAGGKPASADTSPKNAAEATVAPQPSASDTSAVMAMKPEQRQAFITQMVDGLATRLKADGSDAAGWLKLIRAYQVLGRRDDAVKALSDARTNLKGDQVGLARIDDLARELGLGG</sequence>
<reference evidence="4 5" key="1">
    <citation type="journal article" date="2013" name="Genome Announc.">
        <title>Genome sequences for three denitrifying bacterial strains isolated from a uranium- and nitrate-contaminated subsurface environment.</title>
        <authorList>
            <person name="Venkatramanan R."/>
            <person name="Prakash O."/>
            <person name="Woyke T."/>
            <person name="Chain P."/>
            <person name="Goodwin L.A."/>
            <person name="Watson D."/>
            <person name="Brooks S."/>
            <person name="Kostka J.E."/>
            <person name="Green S.J."/>
        </authorList>
    </citation>
    <scope>NUCLEOTIDE SEQUENCE [LARGE SCALE GENOMIC DNA]</scope>
    <source>
        <strain evidence="4 5">1NES1</strain>
    </source>
</reference>
<evidence type="ECO:0000256" key="3">
    <source>
        <dbReference type="SAM" id="MobiDB-lite"/>
    </source>
</evidence>
<dbReference type="InterPro" id="IPR051263">
    <property type="entry name" value="C-type_cytochrome_biogenesis"/>
</dbReference>
<dbReference type="AlphaFoldDB" id="N0B773"/>
<dbReference type="Gene3D" id="1.25.40.10">
    <property type="entry name" value="Tetratricopeptide repeat domain"/>
    <property type="match status" value="1"/>
</dbReference>
<dbReference type="KEGG" id="hdt:HYPDE_32013"/>
<protein>
    <submittedName>
        <fullName evidence="4">Cytochrome C biogenesis protein CcmI</fullName>
    </submittedName>
</protein>
<dbReference type="SUPFAM" id="SSF48452">
    <property type="entry name" value="TPR-like"/>
    <property type="match status" value="1"/>
</dbReference>